<dbReference type="InterPro" id="IPR027417">
    <property type="entry name" value="P-loop_NTPase"/>
</dbReference>
<proteinExistence type="predicted"/>
<evidence type="ECO:0000256" key="1">
    <source>
        <dbReference type="SAM" id="Coils"/>
    </source>
</evidence>
<dbReference type="Gene3D" id="3.40.50.300">
    <property type="entry name" value="P-loop containing nucleotide triphosphate hydrolases"/>
    <property type="match status" value="2"/>
</dbReference>
<dbReference type="AlphaFoldDB" id="A0A269XWV1"/>
<dbReference type="RefSeq" id="WP_095349982.1">
    <property type="nucleotide sequence ID" value="NZ_NCXK01000012.1"/>
</dbReference>
<evidence type="ECO:0000259" key="2">
    <source>
        <dbReference type="Pfam" id="PF13476"/>
    </source>
</evidence>
<dbReference type="GO" id="GO:0006302">
    <property type="term" value="P:double-strand break repair"/>
    <property type="evidence" value="ECO:0007669"/>
    <property type="project" value="InterPro"/>
</dbReference>
<feature type="coiled-coil region" evidence="1">
    <location>
        <begin position="718"/>
        <end position="745"/>
    </location>
</feature>
<protein>
    <recommendedName>
        <fullName evidence="2">Rad50/SbcC-type AAA domain-containing protein</fullName>
    </recommendedName>
</protein>
<feature type="coiled-coil region" evidence="1">
    <location>
        <begin position="501"/>
        <end position="627"/>
    </location>
</feature>
<dbReference type="Pfam" id="PF13476">
    <property type="entry name" value="AAA_23"/>
    <property type="match status" value="1"/>
</dbReference>
<feature type="coiled-coil region" evidence="1">
    <location>
        <begin position="212"/>
        <end position="289"/>
    </location>
</feature>
<dbReference type="EMBL" id="NCXK01000012">
    <property type="protein sequence ID" value="PAK77764.1"/>
    <property type="molecule type" value="Genomic_DNA"/>
</dbReference>
<dbReference type="PANTHER" id="PTHR32114">
    <property type="entry name" value="ABC TRANSPORTER ABCH.3"/>
    <property type="match status" value="1"/>
</dbReference>
<sequence>MILTDIQIEAVRRFASPVRVEGLGAGLNILAAPNEAGKSTVLKALRTALTLRHTSKAQPFKDLLPYGGGAPHIGVAFTWKGQPCWLEKKFGSSSLARLDLGAERFDGEEAEERLQALFELEKVSKSEAAGLWNALLVEQGESFAQPALQGAGRASLQACLQQNIQGVTGTAEASAMLALVSKRLAQYQTATGKTSQRMRQIQEEGEQARALVATLLARKEALQEDISGLEQIRRTLAQYNNPERRRQDEAKLVALRQTRDQLRGLVAQEQAAQAQLSAAEQNVQYIQAEQDRRQTRRADIARLEQVLADAQSGHTQLSLAAGEADQKLAHAQASHKAALSRHQQARTMVSRVMHKAALAHNQQAIAQERAAFERANTACARLEKAQAALRIMPVDAAFMRRLVKAVQAVHQAQASMQAQATRFEATLLPDAAGTVWLNGNPCPVGPQSLTDVSELVVDGVGRFTITPSTQQSDALHAALATAQSALDSLLQEVGCHSVEQAESQHEARRQAEREVEQASAECMALLCVPKPSDITAALDALRQKLNEREALFAKEQAARADWPEDEGTPLDVEQARAQEQDALMAVEAARAQEQEVLTLHRMAHTRLEQALAQFAQQQQALQRDRRELDVWVEREPDPALLTRATSSEQDRQRAQAELARIAHIRQQEEPLSVVEQGILRREQAMEHLHEQITRLSVDQTERETRIRQAEGDGLDEQLASAERHAAQAQGELEAWERERAALALLEATLLQAETTQTERYLAPLVQAMQPAFSALFRGATLEVDTQFALTGLTRQRAEEVKDLSDGTREQIAVLVRLGFAELLHKRGAPAILVLDDALSFSDSQRLETLFDVLSDAATRLQVILLTCHAEQFTPLQGRMLSLRPMERFVVPN</sequence>
<dbReference type="OrthoDB" id="7069379at2"/>
<keyword evidence="4" id="KW-1185">Reference proteome</keyword>
<dbReference type="SUPFAM" id="SSF52540">
    <property type="entry name" value="P-loop containing nucleoside triphosphate hydrolases"/>
    <property type="match status" value="1"/>
</dbReference>
<accession>A0A269XWV1</accession>
<comment type="caution">
    <text evidence="3">The sequence shown here is derived from an EMBL/GenBank/DDBJ whole genome shotgun (WGS) entry which is preliminary data.</text>
</comment>
<name>A0A269XWV1_9PROT</name>
<dbReference type="InterPro" id="IPR038729">
    <property type="entry name" value="Rad50/SbcC_AAA"/>
</dbReference>
<gene>
    <name evidence="3" type="ORF">B8X00_09480</name>
</gene>
<reference evidence="3 4" key="1">
    <citation type="submission" date="2017-04" db="EMBL/GenBank/DDBJ databases">
        <title>Kefir bacterial isolates.</title>
        <authorList>
            <person name="Kim Y."/>
            <person name="Blasche S."/>
            <person name="Patil K.R."/>
        </authorList>
    </citation>
    <scope>NUCLEOTIDE SEQUENCE [LARGE SCALE GENOMIC DNA]</scope>
    <source>
        <strain evidence="3 4">KR</strain>
    </source>
</reference>
<dbReference type="GO" id="GO:0016887">
    <property type="term" value="F:ATP hydrolysis activity"/>
    <property type="evidence" value="ECO:0007669"/>
    <property type="project" value="InterPro"/>
</dbReference>
<organism evidence="3 4">
    <name type="scientific">Acetobacter fabarum</name>
    <dbReference type="NCBI Taxonomy" id="483199"/>
    <lineage>
        <taxon>Bacteria</taxon>
        <taxon>Pseudomonadati</taxon>
        <taxon>Pseudomonadota</taxon>
        <taxon>Alphaproteobacteria</taxon>
        <taxon>Acetobacterales</taxon>
        <taxon>Acetobacteraceae</taxon>
        <taxon>Acetobacter</taxon>
    </lineage>
</organism>
<dbReference type="Proteomes" id="UP000216151">
    <property type="component" value="Unassembled WGS sequence"/>
</dbReference>
<keyword evidence="1" id="KW-0175">Coiled coil</keyword>
<evidence type="ECO:0000313" key="4">
    <source>
        <dbReference type="Proteomes" id="UP000216151"/>
    </source>
</evidence>
<feature type="domain" description="Rad50/SbcC-type AAA" evidence="2">
    <location>
        <begin position="6"/>
        <end position="240"/>
    </location>
</feature>
<dbReference type="PANTHER" id="PTHR32114:SF2">
    <property type="entry name" value="ABC TRANSPORTER ABCH.3"/>
    <property type="match status" value="1"/>
</dbReference>
<evidence type="ECO:0000313" key="3">
    <source>
        <dbReference type="EMBL" id="PAK77764.1"/>
    </source>
</evidence>